<dbReference type="PANTHER" id="PTHR10680">
    <property type="entry name" value="PEPTIDYL-GLYCINE ALPHA-AMIDATING MONOOXYGENASE"/>
    <property type="match status" value="1"/>
</dbReference>
<dbReference type="InterPro" id="IPR003961">
    <property type="entry name" value="FN3_dom"/>
</dbReference>
<dbReference type="Pfam" id="PF22693">
    <property type="entry name" value="MACPF_1"/>
    <property type="match status" value="1"/>
</dbReference>
<evidence type="ECO:0000256" key="5">
    <source>
        <dbReference type="SAM" id="MobiDB-lite"/>
    </source>
</evidence>
<dbReference type="OrthoDB" id="654191at2759"/>
<keyword evidence="2" id="KW-0677">Repeat</keyword>
<evidence type="ECO:0000256" key="4">
    <source>
        <dbReference type="PROSITE-ProRule" id="PRU00504"/>
    </source>
</evidence>
<feature type="domain" description="MACPF-like" evidence="6">
    <location>
        <begin position="179"/>
        <end position="324"/>
    </location>
</feature>
<dbReference type="EMBL" id="CAJNOO010000958">
    <property type="protein sequence ID" value="CAF1069705.1"/>
    <property type="molecule type" value="Genomic_DNA"/>
</dbReference>
<evidence type="ECO:0000256" key="2">
    <source>
        <dbReference type="ARBA" id="ARBA00022737"/>
    </source>
</evidence>
<evidence type="ECO:0000256" key="1">
    <source>
        <dbReference type="ARBA" id="ARBA00022729"/>
    </source>
</evidence>
<dbReference type="Proteomes" id="UP000663882">
    <property type="component" value="Unassembled WGS sequence"/>
</dbReference>
<feature type="compositionally biased region" description="Low complexity" evidence="5">
    <location>
        <begin position="270"/>
        <end position="280"/>
    </location>
</feature>
<name>A0A814LR38_9BILA</name>
<dbReference type="Gene3D" id="2.60.40.10">
    <property type="entry name" value="Immunoglobulins"/>
    <property type="match status" value="1"/>
</dbReference>
<evidence type="ECO:0000313" key="8">
    <source>
        <dbReference type="Proteomes" id="UP000663882"/>
    </source>
</evidence>
<dbReference type="SUPFAM" id="SSF49265">
    <property type="entry name" value="Fibronectin type III"/>
    <property type="match status" value="1"/>
</dbReference>
<sequence>MLAIAHVATATTINYFGTNETYIINTGIILWVNVSNCPSTGCSCQVKVNEIDRWKPVDFKNTSSGIGTVIFVGLDPYTLYSFILTCNGTSVNATSEYRTDIGRPSPPRNFAVKNNSTGLLFTWSAPLKPGGPDYRYYLELDDTSLNVSLPSTATSYQITVDYRLGSIHQADRILSLPMENRYEQFKELFSNYGHVIAIELTIGGQLYHTDMREKEGAVDETQHVEERKQEFKAAVKQVPVAAGVVMEVEVGAAAGTNNEVRSRHEDDRQTMSTTFQTTGGNTTLCQDPGKWVSTIENFLNWRVINIEKAVPVYKILDKERQNQIESVLSRQQSKPIPLTETNIYRYPQVLADETQLDNPSIPLPITGHVVIITIGYLLFATTGITVAQFDSDGQQKQGKCPDDLKWNSNGITVVGSDTAGTSSNQLNGPRGLFFDQKTQILYIADRDNHRVQQLLPNGQIKTIAGDPNGTPGNSSDRLNQPSAIYVDENQNLFIADTNNHRVLKWEKDSSSGITMAGETGNPGPGLDQLNSPQAIWVDSKNNLYIADLRNHRVMERSPQSEGIVAGGNGQGDLPNQLNDPVGLYFDESNNDLYISNYLGHSITKWKIGEKQGTFVAGMPGKNGNSSTQFFSPSTVALDTNGNMYIADTYNHRIQLFCHGLSKEGKTIAGITGQSGNNPNQLNFPHDLALDTQTLDLYIADSDNNRIQKFSFISSSSKSIKTMIERQLILVLIIISFVLFY</sequence>
<feature type="repeat" description="NHL" evidence="4">
    <location>
        <begin position="628"/>
        <end position="659"/>
    </location>
</feature>
<keyword evidence="1" id="KW-0732">Signal</keyword>
<dbReference type="InterPro" id="IPR054586">
    <property type="entry name" value="MACPF_1_fungal"/>
</dbReference>
<dbReference type="Pfam" id="PF01436">
    <property type="entry name" value="NHL"/>
    <property type="match status" value="3"/>
</dbReference>
<evidence type="ECO:0000313" key="7">
    <source>
        <dbReference type="EMBL" id="CAF1069705.1"/>
    </source>
</evidence>
<dbReference type="InterPro" id="IPR001258">
    <property type="entry name" value="NHL_repeat"/>
</dbReference>
<dbReference type="CDD" id="cd00063">
    <property type="entry name" value="FN3"/>
    <property type="match status" value="1"/>
</dbReference>
<proteinExistence type="predicted"/>
<gene>
    <name evidence="7" type="ORF">RFH988_LOCUS17708</name>
</gene>
<dbReference type="CDD" id="cd05819">
    <property type="entry name" value="NHL"/>
    <property type="match status" value="1"/>
</dbReference>
<feature type="repeat" description="NHL" evidence="4">
    <location>
        <begin position="668"/>
        <end position="712"/>
    </location>
</feature>
<dbReference type="InterPro" id="IPR011042">
    <property type="entry name" value="6-blade_b-propeller_TolB-like"/>
</dbReference>
<evidence type="ECO:0000256" key="3">
    <source>
        <dbReference type="ARBA" id="ARBA00023180"/>
    </source>
</evidence>
<dbReference type="InterPro" id="IPR013783">
    <property type="entry name" value="Ig-like_fold"/>
</dbReference>
<reference evidence="7" key="1">
    <citation type="submission" date="2021-02" db="EMBL/GenBank/DDBJ databases">
        <authorList>
            <person name="Nowell W R."/>
        </authorList>
    </citation>
    <scope>NUCLEOTIDE SEQUENCE</scope>
</reference>
<accession>A0A814LR38</accession>
<dbReference type="Gene3D" id="2.120.10.30">
    <property type="entry name" value="TolB, C-terminal domain"/>
    <property type="match status" value="2"/>
</dbReference>
<dbReference type="AlphaFoldDB" id="A0A814LR38"/>
<dbReference type="PANTHER" id="PTHR10680:SF14">
    <property type="entry name" value="PEPTIDYL-GLYCINE ALPHA-AMIDATING MONOOXYGENASE"/>
    <property type="match status" value="1"/>
</dbReference>
<feature type="region of interest" description="Disordered" evidence="5">
    <location>
        <begin position="256"/>
        <end position="280"/>
    </location>
</feature>
<evidence type="ECO:0000259" key="6">
    <source>
        <dbReference type="Pfam" id="PF22693"/>
    </source>
</evidence>
<feature type="compositionally biased region" description="Basic and acidic residues" evidence="5">
    <location>
        <begin position="260"/>
        <end position="269"/>
    </location>
</feature>
<dbReference type="Gene3D" id="2.40.10.500">
    <property type="match status" value="1"/>
</dbReference>
<keyword evidence="3" id="KW-0325">Glycoprotein</keyword>
<dbReference type="SUPFAM" id="SSF101898">
    <property type="entry name" value="NHL repeat"/>
    <property type="match status" value="1"/>
</dbReference>
<comment type="caution">
    <text evidence="7">The sequence shown here is derived from an EMBL/GenBank/DDBJ whole genome shotgun (WGS) entry which is preliminary data.</text>
</comment>
<dbReference type="InterPro" id="IPR036116">
    <property type="entry name" value="FN3_sf"/>
</dbReference>
<protein>
    <recommendedName>
        <fullName evidence="6">MACPF-like domain-containing protein</fullName>
    </recommendedName>
</protein>
<dbReference type="PROSITE" id="PS51125">
    <property type="entry name" value="NHL"/>
    <property type="match status" value="2"/>
</dbReference>
<organism evidence="7 8">
    <name type="scientific">Rotaria sordida</name>
    <dbReference type="NCBI Taxonomy" id="392033"/>
    <lineage>
        <taxon>Eukaryota</taxon>
        <taxon>Metazoa</taxon>
        <taxon>Spiralia</taxon>
        <taxon>Gnathifera</taxon>
        <taxon>Rotifera</taxon>
        <taxon>Eurotatoria</taxon>
        <taxon>Bdelloidea</taxon>
        <taxon>Philodinida</taxon>
        <taxon>Philodinidae</taxon>
        <taxon>Rotaria</taxon>
    </lineage>
</organism>